<accession>A0A5N0TED1</accession>
<comment type="caution">
    <text evidence="1">The sequence shown here is derived from an EMBL/GenBank/DDBJ whole genome shotgun (WGS) entry which is preliminary data.</text>
</comment>
<dbReference type="SUPFAM" id="SSF53448">
    <property type="entry name" value="Nucleotide-diphospho-sugar transferases"/>
    <property type="match status" value="1"/>
</dbReference>
<organism evidence="1 2">
    <name type="scientific">Marinihelvus fidelis</name>
    <dbReference type="NCBI Taxonomy" id="2613842"/>
    <lineage>
        <taxon>Bacteria</taxon>
        <taxon>Pseudomonadati</taxon>
        <taxon>Pseudomonadota</taxon>
        <taxon>Gammaproteobacteria</taxon>
        <taxon>Chromatiales</taxon>
        <taxon>Wenzhouxiangellaceae</taxon>
        <taxon>Marinihelvus</taxon>
    </lineage>
</organism>
<dbReference type="EMBL" id="VYXP01000002">
    <property type="protein sequence ID" value="KAA9133392.1"/>
    <property type="molecule type" value="Genomic_DNA"/>
</dbReference>
<evidence type="ECO:0000313" key="1">
    <source>
        <dbReference type="EMBL" id="KAA9133392.1"/>
    </source>
</evidence>
<dbReference type="InterPro" id="IPR029044">
    <property type="entry name" value="Nucleotide-diphossugar_trans"/>
</dbReference>
<name>A0A5N0TED1_9GAMM</name>
<sequence length="337" mass="38231">MRPDYVEAVLEEARQLDFEVQSPRPAAADRLAPVLITVVRDERSAMEGFLAHYRQRGVREFVVIDNGSTDGTPDMLAAEDDVTVTPVDRPFHWTAKQAWIMRVIETIGFHRWYLVVDADERVVFSGDDHYSFSSLAAHMELEGQWRVRGVLVDMYGPGPLLEAPEGPLESTHTLFDAEGYHEALTGQMVSVKGGPRRRAFRADGIELDPELSKYPLFKLAEGELMANPHHHWPYEENFKSPCYLGILHYKFGAGLREKIGNAIAEKNYWNDSAEYRAYQAAFADDPALSLAFDGSRRYTSPGDLVDCGLLRSPEWKKHRWPRRLKQARARLAGLVKS</sequence>
<dbReference type="AlphaFoldDB" id="A0A5N0TED1"/>
<dbReference type="Proteomes" id="UP000325372">
    <property type="component" value="Unassembled WGS sequence"/>
</dbReference>
<evidence type="ECO:0000313" key="2">
    <source>
        <dbReference type="Proteomes" id="UP000325372"/>
    </source>
</evidence>
<dbReference type="GO" id="GO:0016740">
    <property type="term" value="F:transferase activity"/>
    <property type="evidence" value="ECO:0007669"/>
    <property type="project" value="UniProtKB-KW"/>
</dbReference>
<protein>
    <submittedName>
        <fullName evidence="1">Glycosyltransferase family 2 protein</fullName>
    </submittedName>
</protein>
<dbReference type="RefSeq" id="WP_150862951.1">
    <property type="nucleotide sequence ID" value="NZ_VYXP01000002.1"/>
</dbReference>
<proteinExistence type="predicted"/>
<keyword evidence="1" id="KW-0808">Transferase</keyword>
<reference evidence="1 2" key="1">
    <citation type="submission" date="2019-09" db="EMBL/GenBank/DDBJ databases">
        <title>Wenzhouxiangella sp. Genome sequencing and assembly.</title>
        <authorList>
            <person name="Zhang R."/>
        </authorList>
    </citation>
    <scope>NUCLEOTIDE SEQUENCE [LARGE SCALE GENOMIC DNA]</scope>
    <source>
        <strain evidence="1 2">W260</strain>
    </source>
</reference>
<gene>
    <name evidence="1" type="ORF">F3N42_03320</name>
</gene>
<keyword evidence="2" id="KW-1185">Reference proteome</keyword>
<dbReference type="Pfam" id="PF13704">
    <property type="entry name" value="Glyco_tranf_2_4"/>
    <property type="match status" value="1"/>
</dbReference>